<dbReference type="GO" id="GO:0016740">
    <property type="term" value="F:transferase activity"/>
    <property type="evidence" value="ECO:0007669"/>
    <property type="project" value="UniProtKB-KW"/>
</dbReference>
<gene>
    <name evidence="3" type="ORF">CEURO_LOCUS17639</name>
</gene>
<reference evidence="3" key="1">
    <citation type="submission" date="2022-07" db="EMBL/GenBank/DDBJ databases">
        <authorList>
            <person name="Macas J."/>
            <person name="Novak P."/>
            <person name="Neumann P."/>
        </authorList>
    </citation>
    <scope>NUCLEOTIDE SEQUENCE</scope>
</reference>
<keyword evidence="2" id="KW-0808">Transferase</keyword>
<comment type="caution">
    <text evidence="3">The sequence shown here is derived from an EMBL/GenBank/DDBJ whole genome shotgun (WGS) entry which is preliminary data.</text>
</comment>
<dbReference type="AlphaFoldDB" id="A0A9P0ZMJ6"/>
<dbReference type="Pfam" id="PF02458">
    <property type="entry name" value="Transferase"/>
    <property type="match status" value="2"/>
</dbReference>
<protein>
    <submittedName>
        <fullName evidence="3">Uncharacterized protein</fullName>
    </submittedName>
</protein>
<dbReference type="OrthoDB" id="1483986at2759"/>
<dbReference type="PANTHER" id="PTHR31147">
    <property type="entry name" value="ACYL TRANSFERASE 4"/>
    <property type="match status" value="1"/>
</dbReference>
<proteinExistence type="inferred from homology"/>
<keyword evidence="4" id="KW-1185">Reference proteome</keyword>
<comment type="similarity">
    <text evidence="1">Belongs to the plant acyltransferase family.</text>
</comment>
<evidence type="ECO:0000313" key="4">
    <source>
        <dbReference type="Proteomes" id="UP001152484"/>
    </source>
</evidence>
<dbReference type="Proteomes" id="UP001152484">
    <property type="component" value="Unassembled WGS sequence"/>
</dbReference>
<name>A0A9P0ZMJ6_CUSEU</name>
<accession>A0A9P0ZMJ6</accession>
<dbReference type="InterPro" id="IPR050898">
    <property type="entry name" value="Plant_acyltransferase"/>
</dbReference>
<evidence type="ECO:0000256" key="1">
    <source>
        <dbReference type="ARBA" id="ARBA00009861"/>
    </source>
</evidence>
<dbReference type="Gene3D" id="3.30.559.10">
    <property type="entry name" value="Chloramphenicol acetyltransferase-like domain"/>
    <property type="match status" value="2"/>
</dbReference>
<dbReference type="InterPro" id="IPR023213">
    <property type="entry name" value="CAT-like_dom_sf"/>
</dbReference>
<dbReference type="EMBL" id="CAMAPE010000050">
    <property type="protein sequence ID" value="CAH9107152.1"/>
    <property type="molecule type" value="Genomic_DNA"/>
</dbReference>
<sequence>MACLFPPRMTVRMRKPELVTPKTATPREKKPLSDVDDQASLRYQMPLLWFYKSKAAAAASDPAELIREGLAKALVYYYPLAGRLVEGPNKKLSVDCTGEGVLFLRAEANLSLQKLGRFVQSPCPYLQKLLYHVPGSDYITGAPLLLIQVTRFTCGGFALGVRLNHTMVDGYGIFLFLKAVCELATGALAPSVLPVWERELLTAAADSSVTAAVTEHTIYGSSVTVATSNKKQFKLLDVERWASLALDFEKVAAQPRFFFYPTIVRPILLHRSFTLTPQDIQALKDRVLEEGLGKCSTFEVISACLWKCRTVGLQPDPNATVTVTFPTDIRGRSSATGLTIPRGYYGNAIVMLSAAANAKMLCESPLSYAIQLIRGAKEKLNRDYVKSAIDFLVVNGRRRLPIERSLLISDLSKIGLEKLDFGWGNAIYAGTATAAYGASFLERPKSSASVEGGVLVPIALPHVSMLIFSREFKKMAMSSSSYTPVLRPGPYTRL</sequence>
<evidence type="ECO:0000256" key="2">
    <source>
        <dbReference type="ARBA" id="ARBA00022679"/>
    </source>
</evidence>
<dbReference type="PANTHER" id="PTHR31147:SF66">
    <property type="entry name" value="OS05G0315700 PROTEIN"/>
    <property type="match status" value="1"/>
</dbReference>
<organism evidence="3 4">
    <name type="scientific">Cuscuta europaea</name>
    <name type="common">European dodder</name>
    <dbReference type="NCBI Taxonomy" id="41803"/>
    <lineage>
        <taxon>Eukaryota</taxon>
        <taxon>Viridiplantae</taxon>
        <taxon>Streptophyta</taxon>
        <taxon>Embryophyta</taxon>
        <taxon>Tracheophyta</taxon>
        <taxon>Spermatophyta</taxon>
        <taxon>Magnoliopsida</taxon>
        <taxon>eudicotyledons</taxon>
        <taxon>Gunneridae</taxon>
        <taxon>Pentapetalae</taxon>
        <taxon>asterids</taxon>
        <taxon>lamiids</taxon>
        <taxon>Solanales</taxon>
        <taxon>Convolvulaceae</taxon>
        <taxon>Cuscuteae</taxon>
        <taxon>Cuscuta</taxon>
        <taxon>Cuscuta subgen. Cuscuta</taxon>
    </lineage>
</organism>
<evidence type="ECO:0000313" key="3">
    <source>
        <dbReference type="EMBL" id="CAH9107152.1"/>
    </source>
</evidence>